<feature type="signal peptide" evidence="1">
    <location>
        <begin position="1"/>
        <end position="24"/>
    </location>
</feature>
<dbReference type="AlphaFoldDB" id="A0A398A4N5"/>
<dbReference type="EMBL" id="CM010630">
    <property type="protein sequence ID" value="RID72792.1"/>
    <property type="molecule type" value="Genomic_DNA"/>
</dbReference>
<sequence>MGKKSSVSTLCFILISFSPILVSAQTCNKAAATFKPKVQDKLINIGTGNRVTDLLLRHLLLLLRSYALRFLFTFASGENGSWKPLNLVRAVCFSHGHVTKLASHATRTGTDLHQTH</sequence>
<protein>
    <submittedName>
        <fullName evidence="2">Uncharacterized protein</fullName>
    </submittedName>
</protein>
<dbReference type="Proteomes" id="UP000264353">
    <property type="component" value="Chromosome A3"/>
</dbReference>
<proteinExistence type="predicted"/>
<accession>A0A398A4N5</accession>
<feature type="chain" id="PRO_5017227308" evidence="1">
    <location>
        <begin position="25"/>
        <end position="116"/>
    </location>
</feature>
<organism evidence="2 3">
    <name type="scientific">Brassica campestris</name>
    <name type="common">Field mustard</name>
    <dbReference type="NCBI Taxonomy" id="3711"/>
    <lineage>
        <taxon>Eukaryota</taxon>
        <taxon>Viridiplantae</taxon>
        <taxon>Streptophyta</taxon>
        <taxon>Embryophyta</taxon>
        <taxon>Tracheophyta</taxon>
        <taxon>Spermatophyta</taxon>
        <taxon>Magnoliopsida</taxon>
        <taxon>eudicotyledons</taxon>
        <taxon>Gunneridae</taxon>
        <taxon>Pentapetalae</taxon>
        <taxon>rosids</taxon>
        <taxon>malvids</taxon>
        <taxon>Brassicales</taxon>
        <taxon>Brassicaceae</taxon>
        <taxon>Brassiceae</taxon>
        <taxon>Brassica</taxon>
    </lineage>
</organism>
<name>A0A398A4N5_BRACM</name>
<evidence type="ECO:0000313" key="3">
    <source>
        <dbReference type="Proteomes" id="UP000264353"/>
    </source>
</evidence>
<evidence type="ECO:0000256" key="1">
    <source>
        <dbReference type="SAM" id="SignalP"/>
    </source>
</evidence>
<reference evidence="2 3" key="1">
    <citation type="submission" date="2018-06" db="EMBL/GenBank/DDBJ databases">
        <title>WGS assembly of Brassica rapa FPsc.</title>
        <authorList>
            <person name="Bowman J."/>
            <person name="Kohchi T."/>
            <person name="Yamato K."/>
            <person name="Jenkins J."/>
            <person name="Shu S."/>
            <person name="Ishizaki K."/>
            <person name="Yamaoka S."/>
            <person name="Nishihama R."/>
            <person name="Nakamura Y."/>
            <person name="Berger F."/>
            <person name="Adam C."/>
            <person name="Aki S."/>
            <person name="Althoff F."/>
            <person name="Araki T."/>
            <person name="Arteaga-Vazquez M."/>
            <person name="Balasubrmanian S."/>
            <person name="Bauer D."/>
            <person name="Boehm C."/>
            <person name="Briginshaw L."/>
            <person name="Caballero-Perez J."/>
            <person name="Catarino B."/>
            <person name="Chen F."/>
            <person name="Chiyoda S."/>
            <person name="Chovatia M."/>
            <person name="Davies K."/>
            <person name="Delmans M."/>
            <person name="Demura T."/>
            <person name="Dierschke T."/>
            <person name="Dolan L."/>
            <person name="Dorantes-Acosta A."/>
            <person name="Eklund D."/>
            <person name="Florent S."/>
            <person name="Flores-Sandoval E."/>
            <person name="Fujiyama A."/>
            <person name="Fukuzawa H."/>
            <person name="Galik B."/>
            <person name="Grimanelli D."/>
            <person name="Grimwood J."/>
            <person name="Grossniklaus U."/>
            <person name="Hamada T."/>
            <person name="Haseloff J."/>
            <person name="Hetherington A."/>
            <person name="Higo A."/>
            <person name="Hirakawa Y."/>
            <person name="Hundley H."/>
            <person name="Ikeda Y."/>
            <person name="Inoue K."/>
            <person name="Inoue S."/>
            <person name="Ishida S."/>
            <person name="Jia Q."/>
            <person name="Kakita M."/>
            <person name="Kanazawa T."/>
            <person name="Kawai Y."/>
            <person name="Kawashima T."/>
            <person name="Kennedy M."/>
            <person name="Kinose K."/>
            <person name="Kinoshita T."/>
            <person name="Kohara Y."/>
            <person name="Koide E."/>
            <person name="Komatsu K."/>
            <person name="Kopischke S."/>
            <person name="Kubo M."/>
            <person name="Kyozuka J."/>
            <person name="Lagercrantz U."/>
            <person name="Lin S."/>
            <person name="Lindquist E."/>
            <person name="Lipzen A."/>
            <person name="Lu C."/>
            <person name="Luna E."/>
            <person name="Martienssen R."/>
            <person name="Minamino N."/>
            <person name="Mizutani M."/>
            <person name="Mizutani M."/>
            <person name="Mochizuki N."/>
            <person name="Monte I."/>
            <person name="Mosher R."/>
            <person name="Nagasaki H."/>
            <person name="Nakagami H."/>
            <person name="Naramoto S."/>
            <person name="Nishitani K."/>
            <person name="Ohtani M."/>
            <person name="Okamoto T."/>
            <person name="Okumura M."/>
            <person name="Phillips J."/>
            <person name="Pollak B."/>
            <person name="Reinders A."/>
            <person name="Roevekamp M."/>
            <person name="Sano R."/>
            <person name="Sawa S."/>
            <person name="Schmid M."/>
            <person name="Shirakawa M."/>
            <person name="Solano R."/>
            <person name="Spunde A."/>
            <person name="Suetsugu N."/>
            <person name="Sugano S."/>
            <person name="Sugiyama A."/>
            <person name="Sun R."/>
            <person name="Suzuki Y."/>
            <person name="Takenaka M."/>
            <person name="Takezawa D."/>
            <person name="Tomogane H."/>
            <person name="Tsuzuki M."/>
            <person name="Ueda T."/>
            <person name="Umeda M."/>
            <person name="Ward J."/>
            <person name="Watanabe Y."/>
            <person name="Yazaki K."/>
            <person name="Yokoyama R."/>
            <person name="Yoshitake Y."/>
            <person name="Yotsui I."/>
            <person name="Zachgo S."/>
            <person name="Schmutz J."/>
        </authorList>
    </citation>
    <scope>NUCLEOTIDE SEQUENCE [LARGE SCALE GENOMIC DNA]</scope>
    <source>
        <strain evidence="3">cv. B-3</strain>
    </source>
</reference>
<gene>
    <name evidence="2" type="ORF">BRARA_C04670</name>
</gene>
<keyword evidence="1" id="KW-0732">Signal</keyword>
<evidence type="ECO:0000313" key="2">
    <source>
        <dbReference type="EMBL" id="RID72792.1"/>
    </source>
</evidence>